<dbReference type="AlphaFoldDB" id="A0AAV7E8Q7"/>
<proteinExistence type="predicted"/>
<organism evidence="2 3">
    <name type="scientific">Aristolochia fimbriata</name>
    <name type="common">White veined hardy Dutchman's pipe vine</name>
    <dbReference type="NCBI Taxonomy" id="158543"/>
    <lineage>
        <taxon>Eukaryota</taxon>
        <taxon>Viridiplantae</taxon>
        <taxon>Streptophyta</taxon>
        <taxon>Embryophyta</taxon>
        <taxon>Tracheophyta</taxon>
        <taxon>Spermatophyta</taxon>
        <taxon>Magnoliopsida</taxon>
        <taxon>Magnoliidae</taxon>
        <taxon>Piperales</taxon>
        <taxon>Aristolochiaceae</taxon>
        <taxon>Aristolochia</taxon>
    </lineage>
</organism>
<protein>
    <submittedName>
        <fullName evidence="2">Uncharacterized protein</fullName>
    </submittedName>
</protein>
<feature type="compositionally biased region" description="Low complexity" evidence="1">
    <location>
        <begin position="62"/>
        <end position="76"/>
    </location>
</feature>
<dbReference type="EMBL" id="JAINDJ010000006">
    <property type="protein sequence ID" value="KAG9445093.1"/>
    <property type="molecule type" value="Genomic_DNA"/>
</dbReference>
<evidence type="ECO:0000313" key="3">
    <source>
        <dbReference type="Proteomes" id="UP000825729"/>
    </source>
</evidence>
<dbReference type="Proteomes" id="UP000825729">
    <property type="component" value="Unassembled WGS sequence"/>
</dbReference>
<sequence length="277" mass="29166">MGKRVRCCEPTAIADLSLQGAKRFLNTIEVATKKTSTLGLKPTPGYANASPEGAICRATKVAPNTEASTEAPETTTKGFRTEVKKPSMKKWKKGNHWVLSGTKFATPRAQPAPWATPIAPRRSGGRRIAGGRKRIVARGWELAGGREVAGKRVVAGGWELVGGREVAAGGRKGCGNEGGMKKLNFDGRGEGEGGVYGPLTEDQSGLPFNKLVGPTARNVARRGAMGVAQGYGLGVANLQPSYAKQKSAKRGPRGRDTNQGNAITSPRKSKRVPPTPA</sequence>
<feature type="region of interest" description="Disordered" evidence="1">
    <location>
        <begin position="62"/>
        <end position="87"/>
    </location>
</feature>
<feature type="compositionally biased region" description="Polar residues" evidence="1">
    <location>
        <begin position="257"/>
        <end position="266"/>
    </location>
</feature>
<evidence type="ECO:0000313" key="2">
    <source>
        <dbReference type="EMBL" id="KAG9445093.1"/>
    </source>
</evidence>
<reference evidence="2 3" key="1">
    <citation type="submission" date="2021-07" db="EMBL/GenBank/DDBJ databases">
        <title>The Aristolochia fimbriata genome: insights into angiosperm evolution, floral development and chemical biosynthesis.</title>
        <authorList>
            <person name="Jiao Y."/>
        </authorList>
    </citation>
    <scope>NUCLEOTIDE SEQUENCE [LARGE SCALE GENOMIC DNA]</scope>
    <source>
        <strain evidence="2">IBCAS-2021</strain>
        <tissue evidence="2">Leaf</tissue>
    </source>
</reference>
<accession>A0AAV7E8Q7</accession>
<evidence type="ECO:0000256" key="1">
    <source>
        <dbReference type="SAM" id="MobiDB-lite"/>
    </source>
</evidence>
<comment type="caution">
    <text evidence="2">The sequence shown here is derived from an EMBL/GenBank/DDBJ whole genome shotgun (WGS) entry which is preliminary data.</text>
</comment>
<feature type="region of interest" description="Disordered" evidence="1">
    <location>
        <begin position="107"/>
        <end position="126"/>
    </location>
</feature>
<name>A0AAV7E8Q7_ARIFI</name>
<feature type="region of interest" description="Disordered" evidence="1">
    <location>
        <begin position="242"/>
        <end position="277"/>
    </location>
</feature>
<gene>
    <name evidence="2" type="ORF">H6P81_016433</name>
</gene>
<keyword evidence="3" id="KW-1185">Reference proteome</keyword>